<dbReference type="InterPro" id="IPR016566">
    <property type="entry name" value="UCP010219"/>
</dbReference>
<feature type="region of interest" description="Disordered" evidence="1">
    <location>
        <begin position="1"/>
        <end position="21"/>
    </location>
</feature>
<feature type="compositionally biased region" description="Basic and acidic residues" evidence="1">
    <location>
        <begin position="1"/>
        <end position="11"/>
    </location>
</feature>
<evidence type="ECO:0000256" key="2">
    <source>
        <dbReference type="SAM" id="Phobius"/>
    </source>
</evidence>
<feature type="transmembrane region" description="Helical" evidence="2">
    <location>
        <begin position="218"/>
        <end position="238"/>
    </location>
</feature>
<dbReference type="EMBL" id="JBHUNF010000001">
    <property type="protein sequence ID" value="MFD2673802.1"/>
    <property type="molecule type" value="Genomic_DNA"/>
</dbReference>
<dbReference type="Pfam" id="PF11361">
    <property type="entry name" value="DUF3159"/>
    <property type="match status" value="1"/>
</dbReference>
<comment type="caution">
    <text evidence="3">The sequence shown here is derived from an EMBL/GenBank/DDBJ whole genome shotgun (WGS) entry which is preliminary data.</text>
</comment>
<accession>A0ABW5RFE8</accession>
<feature type="compositionally biased region" description="Polar residues" evidence="1">
    <location>
        <begin position="243"/>
        <end position="259"/>
    </location>
</feature>
<feature type="transmembrane region" description="Helical" evidence="2">
    <location>
        <begin position="80"/>
        <end position="97"/>
    </location>
</feature>
<feature type="transmembrane region" description="Helical" evidence="2">
    <location>
        <begin position="143"/>
        <end position="165"/>
    </location>
</feature>
<keyword evidence="4" id="KW-1185">Reference proteome</keyword>
<evidence type="ECO:0000313" key="4">
    <source>
        <dbReference type="Proteomes" id="UP001597453"/>
    </source>
</evidence>
<keyword evidence="2" id="KW-0472">Membrane</keyword>
<feature type="transmembrane region" description="Helical" evidence="2">
    <location>
        <begin position="177"/>
        <end position="198"/>
    </location>
</feature>
<feature type="transmembrane region" description="Helical" evidence="2">
    <location>
        <begin position="104"/>
        <end position="123"/>
    </location>
</feature>
<keyword evidence="2" id="KW-1133">Transmembrane helix</keyword>
<feature type="transmembrane region" description="Helical" evidence="2">
    <location>
        <begin position="49"/>
        <end position="74"/>
    </location>
</feature>
<dbReference type="Proteomes" id="UP001597453">
    <property type="component" value="Unassembled WGS sequence"/>
</dbReference>
<sequence>MTDGSRIEPAGHAESPVPTSDSAVAQQMSQAAKSSAIGRAAVAETPMAAFLAATGGWFGIIEALAPAMIFLGTFVVTENLLVSVIAPGILALAFIGMRVVRNEPVSSAAGGLFAMALSGFLALRSGQSEDFFLVGFWTNAAYLLAFLVSMLVRWPLVGVIAGFALGQSTQWRSQRRAFWSMQVITACWALLFALRLIVQLPLYLAGNTQGLGIARMLMGPPLFGVVVVFTVLFVRGVYRPEQTEPTASTGTDASTTEGATGSGDRPPASV</sequence>
<organism evidence="3 4">
    <name type="scientific">Gulosibacter bifidus</name>
    <dbReference type="NCBI Taxonomy" id="272239"/>
    <lineage>
        <taxon>Bacteria</taxon>
        <taxon>Bacillati</taxon>
        <taxon>Actinomycetota</taxon>
        <taxon>Actinomycetes</taxon>
        <taxon>Micrococcales</taxon>
        <taxon>Microbacteriaceae</taxon>
        <taxon>Gulosibacter</taxon>
    </lineage>
</organism>
<gene>
    <name evidence="3" type="ORF">ACFSUQ_00560</name>
</gene>
<evidence type="ECO:0000313" key="3">
    <source>
        <dbReference type="EMBL" id="MFD2673802.1"/>
    </source>
</evidence>
<evidence type="ECO:0000256" key="1">
    <source>
        <dbReference type="SAM" id="MobiDB-lite"/>
    </source>
</evidence>
<proteinExistence type="predicted"/>
<reference evidence="4" key="1">
    <citation type="journal article" date="2019" name="Int. J. Syst. Evol. Microbiol.">
        <title>The Global Catalogue of Microorganisms (GCM) 10K type strain sequencing project: providing services to taxonomists for standard genome sequencing and annotation.</title>
        <authorList>
            <consortium name="The Broad Institute Genomics Platform"/>
            <consortium name="The Broad Institute Genome Sequencing Center for Infectious Disease"/>
            <person name="Wu L."/>
            <person name="Ma J."/>
        </authorList>
    </citation>
    <scope>NUCLEOTIDE SEQUENCE [LARGE SCALE GENOMIC DNA]</scope>
    <source>
        <strain evidence="4">TISTR 1511</strain>
    </source>
</reference>
<protein>
    <submittedName>
        <fullName evidence="3">DUF3159 domain-containing protein</fullName>
    </submittedName>
</protein>
<feature type="region of interest" description="Disordered" evidence="1">
    <location>
        <begin position="242"/>
        <end position="270"/>
    </location>
</feature>
<name>A0ABW5RFE8_9MICO</name>
<keyword evidence="2" id="KW-0812">Transmembrane</keyword>
<dbReference type="RefSeq" id="WP_083524402.1">
    <property type="nucleotide sequence ID" value="NZ_JBHUNF010000001.1"/>
</dbReference>